<dbReference type="RefSeq" id="WP_253530767.1">
    <property type="nucleotide sequence ID" value="NZ_JAMZEL010000009.1"/>
</dbReference>
<proteinExistence type="predicted"/>
<gene>
    <name evidence="1" type="ORF">NCI00_20660</name>
</gene>
<evidence type="ECO:0000313" key="2">
    <source>
        <dbReference type="Proteomes" id="UP001204772"/>
    </source>
</evidence>
<protein>
    <submittedName>
        <fullName evidence="1">Uncharacterized protein</fullName>
    </submittedName>
</protein>
<comment type="caution">
    <text evidence="1">The sequence shown here is derived from an EMBL/GenBank/DDBJ whole genome shotgun (WGS) entry which is preliminary data.</text>
</comment>
<dbReference type="Proteomes" id="UP001204772">
    <property type="component" value="Unassembled WGS sequence"/>
</dbReference>
<sequence length="129" mass="14418">MDFSPKLKRVMAQIKDILQKEDLGGMVVLHTPGYSEYLLNLTPSYSCLKVEKDQIRVLSKLTDYDGDQKQQIQHQANTANMLSLITETAVNQTRVLMQVSNAVDVVVGAEHGKLRHRPHGGKGPKFSDN</sequence>
<keyword evidence="2" id="KW-1185">Reference proteome</keyword>
<name>A0ABT1FTP3_9BACT</name>
<evidence type="ECO:0000313" key="1">
    <source>
        <dbReference type="EMBL" id="MCP1384860.1"/>
    </source>
</evidence>
<reference evidence="1 2" key="1">
    <citation type="submission" date="2022-06" db="EMBL/GenBank/DDBJ databases">
        <title>Runella sp. S5 genome sequencing.</title>
        <authorList>
            <person name="Park S."/>
        </authorList>
    </citation>
    <scope>NUCLEOTIDE SEQUENCE [LARGE SCALE GENOMIC DNA]</scope>
    <source>
        <strain evidence="1 2">S5</strain>
    </source>
</reference>
<accession>A0ABT1FTP3</accession>
<organism evidence="1 2">
    <name type="scientific">Runella salmonicolor</name>
    <dbReference type="NCBI Taxonomy" id="2950278"/>
    <lineage>
        <taxon>Bacteria</taxon>
        <taxon>Pseudomonadati</taxon>
        <taxon>Bacteroidota</taxon>
        <taxon>Cytophagia</taxon>
        <taxon>Cytophagales</taxon>
        <taxon>Spirosomataceae</taxon>
        <taxon>Runella</taxon>
    </lineage>
</organism>
<dbReference type="EMBL" id="JAMZEL010000009">
    <property type="protein sequence ID" value="MCP1384860.1"/>
    <property type="molecule type" value="Genomic_DNA"/>
</dbReference>